<evidence type="ECO:0000256" key="4">
    <source>
        <dbReference type="ARBA" id="ARBA00022759"/>
    </source>
</evidence>
<dbReference type="EC" id="3.1.26.12" evidence="8"/>
<keyword evidence="7 8" id="KW-0694">RNA-binding</keyword>
<keyword evidence="8" id="KW-0862">Zinc</keyword>
<accession>A0A4Q2UAN1</accession>
<evidence type="ECO:0000256" key="2">
    <source>
        <dbReference type="ARBA" id="ARBA00022722"/>
    </source>
</evidence>
<comment type="caution">
    <text evidence="12">The sequence shown here is derived from an EMBL/GenBank/DDBJ whole genome shotgun (WGS) entry which is preliminary data.</text>
</comment>
<keyword evidence="8" id="KW-0819">tRNA processing</keyword>
<keyword evidence="4 8" id="KW-0255">Endonuclease</keyword>
<keyword evidence="8" id="KW-0820">tRNA-binding</keyword>
<feature type="compositionally biased region" description="Basic and acidic residues" evidence="9">
    <location>
        <begin position="395"/>
        <end position="418"/>
    </location>
</feature>
<feature type="region of interest" description="Disordered" evidence="9">
    <location>
        <begin position="96"/>
        <end position="223"/>
    </location>
</feature>
<feature type="region of interest" description="Required for zinc-mediated homotetramerization and catalytic activity" evidence="8">
    <location>
        <begin position="755"/>
        <end position="758"/>
    </location>
</feature>
<keyword evidence="13" id="KW-1185">Reference proteome</keyword>
<feature type="compositionally biased region" description="Basic and acidic residues" evidence="9">
    <location>
        <begin position="96"/>
        <end position="192"/>
    </location>
</feature>
<dbReference type="InterPro" id="IPR028878">
    <property type="entry name" value="RNase_E"/>
</dbReference>
<feature type="compositionally biased region" description="Low complexity" evidence="9">
    <location>
        <begin position="1102"/>
        <end position="1134"/>
    </location>
</feature>
<dbReference type="GO" id="GO:0009898">
    <property type="term" value="C:cytoplasmic side of plasma membrane"/>
    <property type="evidence" value="ECO:0007669"/>
    <property type="project" value="UniProtKB-UniRule"/>
</dbReference>
<comment type="catalytic activity">
    <reaction evidence="8">
        <text>Endonucleolytic cleavage of single-stranded RNA in A- and U-rich regions.</text>
        <dbReference type="EC" id="3.1.26.12"/>
    </reaction>
</comment>
<dbReference type="InterPro" id="IPR004659">
    <property type="entry name" value="RNase_E/G"/>
</dbReference>
<feature type="compositionally biased region" description="Basic and acidic residues" evidence="9">
    <location>
        <begin position="250"/>
        <end position="262"/>
    </location>
</feature>
<dbReference type="GO" id="GO:0019843">
    <property type="term" value="F:rRNA binding"/>
    <property type="evidence" value="ECO:0007669"/>
    <property type="project" value="UniProtKB-KW"/>
</dbReference>
<dbReference type="Pfam" id="PF20833">
    <property type="entry name" value="RNase_E_G_Thio"/>
    <property type="match status" value="1"/>
</dbReference>
<feature type="binding site" evidence="8">
    <location>
        <position position="654"/>
    </location>
    <ligand>
        <name>Mg(2+)</name>
        <dbReference type="ChEBI" id="CHEBI:18420"/>
        <note>catalytic</note>
    </ligand>
</feature>
<evidence type="ECO:0000259" key="11">
    <source>
        <dbReference type="Pfam" id="PF20833"/>
    </source>
</evidence>
<dbReference type="NCBIfam" id="TIGR00757">
    <property type="entry name" value="RNaseEG"/>
    <property type="match status" value="1"/>
</dbReference>
<comment type="function">
    <text evidence="8">Endoribonuclease that plays a central role in RNA processing and decay. Required for the maturation of 5S and 16S rRNAs and the majority of tRNAs. Also involved in the degradation of most mRNAs.</text>
</comment>
<keyword evidence="6 8" id="KW-0460">Magnesium</keyword>
<comment type="cofactor">
    <cofactor evidence="8">
        <name>Mg(2+)</name>
        <dbReference type="ChEBI" id="CHEBI:18420"/>
    </cofactor>
    <text evidence="8">Binds 1 Mg(2+) ion per subunit.</text>
</comment>
<reference evidence="12 13" key="1">
    <citation type="submission" date="2018-12" db="EMBL/GenBank/DDBJ databases">
        <authorList>
            <person name="Grouzdev D.S."/>
            <person name="Krutkina M.S."/>
        </authorList>
    </citation>
    <scope>NUCLEOTIDE SEQUENCE [LARGE SCALE GENOMIC DNA]</scope>
    <source>
        <strain evidence="12 13">RmlP026</strain>
    </source>
</reference>
<comment type="subcellular location">
    <subcellularLocation>
        <location evidence="8">Cytoplasm</location>
    </subcellularLocation>
    <subcellularLocation>
        <location evidence="8">Cell inner membrane</location>
        <topology evidence="8">Peripheral membrane protein</topology>
        <orientation evidence="8">Cytoplasmic side</orientation>
    </subcellularLocation>
</comment>
<dbReference type="GO" id="GO:0008270">
    <property type="term" value="F:zinc ion binding"/>
    <property type="evidence" value="ECO:0007669"/>
    <property type="project" value="UniProtKB-UniRule"/>
</dbReference>
<feature type="binding site" evidence="8">
    <location>
        <position position="758"/>
    </location>
    <ligand>
        <name>Zn(2+)</name>
        <dbReference type="ChEBI" id="CHEBI:29105"/>
        <note>ligand shared between dimeric partners</note>
    </ligand>
</feature>
<feature type="compositionally biased region" description="Low complexity" evidence="9">
    <location>
        <begin position="890"/>
        <end position="902"/>
    </location>
</feature>
<feature type="compositionally biased region" description="Basic residues" evidence="9">
    <location>
        <begin position="907"/>
        <end position="917"/>
    </location>
</feature>
<comment type="similarity">
    <text evidence="8">Belongs to the RNase E/G family. RNase E subfamily.</text>
</comment>
<feature type="compositionally biased region" description="Basic and acidic residues" evidence="9">
    <location>
        <begin position="346"/>
        <end position="361"/>
    </location>
</feature>
<proteinExistence type="inferred from homology"/>
<feature type="compositionally biased region" description="Low complexity" evidence="9">
    <location>
        <begin position="332"/>
        <end position="345"/>
    </location>
</feature>
<keyword evidence="3 8" id="KW-0479">Metal-binding</keyword>
<dbReference type="Pfam" id="PF10150">
    <property type="entry name" value="RNase_E_G"/>
    <property type="match status" value="1"/>
</dbReference>
<keyword evidence="8" id="KW-1003">Cell membrane</keyword>
<dbReference type="AlphaFoldDB" id="A0A4Q2UAN1"/>
<evidence type="ECO:0000313" key="13">
    <source>
        <dbReference type="Proteomes" id="UP000290759"/>
    </source>
</evidence>
<dbReference type="InterPro" id="IPR019307">
    <property type="entry name" value="RNA-bd_AU-1/RNase_E/G"/>
</dbReference>
<evidence type="ECO:0000259" key="10">
    <source>
        <dbReference type="Pfam" id="PF10150"/>
    </source>
</evidence>
<feature type="binding site" evidence="8">
    <location>
        <position position="755"/>
    </location>
    <ligand>
        <name>Zn(2+)</name>
        <dbReference type="ChEBI" id="CHEBI:29105"/>
        <note>ligand shared between dimeric partners</note>
    </ligand>
</feature>
<dbReference type="InterPro" id="IPR012340">
    <property type="entry name" value="NA-bd_OB-fold"/>
</dbReference>
<dbReference type="GO" id="GO:0005737">
    <property type="term" value="C:cytoplasm"/>
    <property type="evidence" value="ECO:0007669"/>
    <property type="project" value="UniProtKB-SubCell"/>
</dbReference>
<feature type="region of interest" description="Disordered" evidence="9">
    <location>
        <begin position="241"/>
        <end position="423"/>
    </location>
</feature>
<dbReference type="Gene3D" id="2.40.50.140">
    <property type="entry name" value="Nucleic acid-binding proteins"/>
    <property type="match status" value="2"/>
</dbReference>
<keyword evidence="8" id="KW-0472">Membrane</keyword>
<sequence length="1153" mass="123247">MSNSKMLIDAAHPEETRVVVLKGNRIEEFDFESASKKQLRGNIYLAKVTRVEPSLQAAFVEYGGNRHGFLAFSEIHPDYYQIPFADRQALLEEEARAHRDEDDEPRESRGGEGRSNEGRSGEGRGGEGRGDRNGRRGGEGRSGRGESRGDREPRADKENGEAGEKSVERSAREGRGDRDGRGGREGRGERGQRRSRRHRRDNAPATALDRRGPADESISEPAFEADDVVTAAAVDQDAAVSMDAAAESGESARLDADAEAHDGAVALGTDDAVADERVSTAEGEPATGADETTADDGAPRSEIAAVEAQGAEPPASDVDVVAAEAPAEDAAETVTAAAEESYVAEAHADDAPHAGEAPHEDEAADVEPAVGSDLADGGAAPADPVAEEAEVVPAEARDADEARAPEGDGAEHEEEHVEQIGGDALSDVAPRPVRLRRHYKIQEVIKRRQILLIQVVKEERGNKGAALTTYLSLAGRYSVLMPNTAKGGGISRKITDGEDRKRLKAIAGELDVPEGMGVILRTAGASRSPIEVRRDFEYLLRMWESVRELTLKSSAPTLVYEEGSLIKRSIRDLYSKEVEEVVVSGEAGFAEARDFMRMLMPGNVKAVQEYRDPQPIFAKSGVEAQLDAMFSAHVTLKSGGYLVINQTEALVAIDVNSGRSTREHNIEDTALRTNMEAADEVARQLRLRDLAGLIVVDFIDMEEGRNNRAVERRIKEALKNDRARIQIGRISHFGLLEMSRQRIRTGVLEGSTVVCPHCAGAGTVRSTASIALHVLRLVEDALIKDAAYDLVVRSRGEVALYMLNQKRAKLVELEQRFGVTITVEGDPALTGMVYHAIERGELATPAEAPAPRQDLVRVDSIAPIFEPGSEFEDEAVEPAAEEVEAESDAGSEGGETASADAAEGGERRRKRRRRRRGRDRDDAGEVSGDAAQPSDEGLAAAAEIDGDVAPEPLPAIGFSAEPDGTDAVDAEATVGLADDAVPAEAATADTARVDAAVPDAVPVESPASPVEAEAPVVEEAPKRRRSRRTAVRVEDEAAPAAEPEATVEEAPKRRRRPSRARDAEVEATPAVEAAREEEPVGARPSADRDVGADTVEHHAPADDAAVTAAPAESTVDTLATAADAAPDAASAEPQPDQPKRSGWWQRAKSSFGA</sequence>
<name>A0A4Q2UAN1_9HYPH</name>
<dbReference type="RefSeq" id="WP_129224554.1">
    <property type="nucleotide sequence ID" value="NZ_QYBB01000004.1"/>
</dbReference>
<feature type="region of interest" description="Disordered" evidence="9">
    <location>
        <begin position="868"/>
        <end position="967"/>
    </location>
</feature>
<evidence type="ECO:0000256" key="9">
    <source>
        <dbReference type="SAM" id="MobiDB-lite"/>
    </source>
</evidence>
<keyword evidence="2 8" id="KW-0540">Nuclease</keyword>
<comment type="cofactor">
    <cofactor evidence="8">
        <name>Zn(2+)</name>
        <dbReference type="ChEBI" id="CHEBI:29105"/>
    </cofactor>
    <text evidence="8">Binds 2 Zn(2+) ions per homotetramer.</text>
</comment>
<dbReference type="Gene3D" id="3.40.1260.20">
    <property type="entry name" value="Ribonuclease E, catalytic domain"/>
    <property type="match status" value="1"/>
</dbReference>
<feature type="compositionally biased region" description="Low complexity" evidence="9">
    <location>
        <begin position="311"/>
        <end position="325"/>
    </location>
</feature>
<dbReference type="SUPFAM" id="SSF50249">
    <property type="entry name" value="Nucleic acid-binding proteins"/>
    <property type="match status" value="1"/>
</dbReference>
<gene>
    <name evidence="8" type="primary">rne</name>
    <name evidence="12" type="ORF">D3273_06145</name>
</gene>
<keyword evidence="1 8" id="KW-0963">Cytoplasm</keyword>
<dbReference type="InterPro" id="IPR048583">
    <property type="entry name" value="RNase_E_G_thioredoxin-like"/>
</dbReference>
<keyword evidence="5 8" id="KW-0378">Hydrolase</keyword>
<evidence type="ECO:0000256" key="3">
    <source>
        <dbReference type="ARBA" id="ARBA00022723"/>
    </source>
</evidence>
<keyword evidence="8" id="KW-0997">Cell inner membrane</keyword>
<feature type="compositionally biased region" description="Low complexity" evidence="9">
    <location>
        <begin position="999"/>
        <end position="1018"/>
    </location>
</feature>
<feature type="binding site" evidence="8">
    <location>
        <position position="697"/>
    </location>
    <ligand>
        <name>Mg(2+)</name>
        <dbReference type="ChEBI" id="CHEBI:18420"/>
        <note>catalytic</note>
    </ligand>
</feature>
<dbReference type="GO" id="GO:0000049">
    <property type="term" value="F:tRNA binding"/>
    <property type="evidence" value="ECO:0007669"/>
    <property type="project" value="UniProtKB-KW"/>
</dbReference>
<evidence type="ECO:0000256" key="7">
    <source>
        <dbReference type="ARBA" id="ARBA00022884"/>
    </source>
</evidence>
<dbReference type="Proteomes" id="UP000290759">
    <property type="component" value="Unassembled WGS sequence"/>
</dbReference>
<feature type="compositionally biased region" description="Basic and acidic residues" evidence="9">
    <location>
        <begin position="1073"/>
        <end position="1101"/>
    </location>
</feature>
<keyword evidence="8" id="KW-0699">rRNA-binding</keyword>
<feature type="compositionally biased region" description="Acidic residues" evidence="9">
    <location>
        <begin position="869"/>
        <end position="889"/>
    </location>
</feature>
<dbReference type="GO" id="GO:0006402">
    <property type="term" value="P:mRNA catabolic process"/>
    <property type="evidence" value="ECO:0007669"/>
    <property type="project" value="UniProtKB-UniRule"/>
</dbReference>
<feature type="domain" description="RNA-binding protein AU-1/Ribonuclease E/G" evidence="10">
    <location>
        <begin position="472"/>
        <end position="742"/>
    </location>
</feature>
<evidence type="ECO:0000313" key="12">
    <source>
        <dbReference type="EMBL" id="RYC33028.1"/>
    </source>
</evidence>
<reference evidence="12 13" key="2">
    <citation type="submission" date="2019-02" db="EMBL/GenBank/DDBJ databases">
        <title>'Lichenibacterium ramalinii' gen. nov. sp. nov., 'Lichenibacterium minor' gen. nov. sp. nov.</title>
        <authorList>
            <person name="Pankratov T."/>
        </authorList>
    </citation>
    <scope>NUCLEOTIDE SEQUENCE [LARGE SCALE GENOMIC DNA]</scope>
    <source>
        <strain evidence="12 13">RmlP026</strain>
    </source>
</reference>
<dbReference type="OrthoDB" id="9804278at2"/>
<evidence type="ECO:0000256" key="1">
    <source>
        <dbReference type="ARBA" id="ARBA00022490"/>
    </source>
</evidence>
<dbReference type="GO" id="GO:0008995">
    <property type="term" value="F:ribonuclease E activity"/>
    <property type="evidence" value="ECO:0007669"/>
    <property type="project" value="UniProtKB-EC"/>
</dbReference>
<dbReference type="GO" id="GO:0006364">
    <property type="term" value="P:rRNA processing"/>
    <property type="evidence" value="ECO:0007669"/>
    <property type="project" value="UniProtKB-UniRule"/>
</dbReference>
<dbReference type="PANTHER" id="PTHR30001:SF1">
    <property type="entry name" value="RIBONUCLEASE E_G-LIKE PROTEIN, CHLOROPLASTIC"/>
    <property type="match status" value="1"/>
</dbReference>
<dbReference type="PANTHER" id="PTHR30001">
    <property type="entry name" value="RIBONUCLEASE"/>
    <property type="match status" value="1"/>
</dbReference>
<feature type="region of interest" description="Disordered" evidence="9">
    <location>
        <begin position="999"/>
        <end position="1153"/>
    </location>
</feature>
<evidence type="ECO:0000256" key="8">
    <source>
        <dbReference type="HAMAP-Rule" id="MF_00970"/>
    </source>
</evidence>
<feature type="compositionally biased region" description="Low complexity" evidence="9">
    <location>
        <begin position="375"/>
        <end position="384"/>
    </location>
</feature>
<dbReference type="HAMAP" id="MF_00970">
    <property type="entry name" value="RNase_E"/>
    <property type="match status" value="1"/>
</dbReference>
<protein>
    <recommendedName>
        <fullName evidence="8">Ribonuclease E</fullName>
        <shortName evidence="8">RNase E</shortName>
        <ecNumber evidence="8">3.1.26.12</ecNumber>
    </recommendedName>
</protein>
<dbReference type="GO" id="GO:0008033">
    <property type="term" value="P:tRNA processing"/>
    <property type="evidence" value="ECO:0007669"/>
    <property type="project" value="UniProtKB-UniRule"/>
</dbReference>
<dbReference type="GO" id="GO:0000287">
    <property type="term" value="F:magnesium ion binding"/>
    <property type="evidence" value="ECO:0007669"/>
    <property type="project" value="UniProtKB-UniRule"/>
</dbReference>
<evidence type="ECO:0000256" key="6">
    <source>
        <dbReference type="ARBA" id="ARBA00022842"/>
    </source>
</evidence>
<keyword evidence="8" id="KW-0698">rRNA processing</keyword>
<evidence type="ECO:0000256" key="5">
    <source>
        <dbReference type="ARBA" id="ARBA00022801"/>
    </source>
</evidence>
<dbReference type="EMBL" id="QYBB01000004">
    <property type="protein sequence ID" value="RYC33028.1"/>
    <property type="molecule type" value="Genomic_DNA"/>
</dbReference>
<comment type="subunit">
    <text evidence="8">Homotetramer formed by a dimer of dimers.</text>
</comment>
<organism evidence="12 13">
    <name type="scientific">Lichenibacterium minor</name>
    <dbReference type="NCBI Taxonomy" id="2316528"/>
    <lineage>
        <taxon>Bacteria</taxon>
        <taxon>Pseudomonadati</taxon>
        <taxon>Pseudomonadota</taxon>
        <taxon>Alphaproteobacteria</taxon>
        <taxon>Hyphomicrobiales</taxon>
        <taxon>Lichenihabitantaceae</taxon>
        <taxon>Lichenibacterium</taxon>
    </lineage>
</organism>
<feature type="domain" description="RNase E/G thioredoxin-like" evidence="11">
    <location>
        <begin position="754"/>
        <end position="834"/>
    </location>
</feature>